<sequence length="203" mass="22962">MDEDTCWNREIETMERGDLDALVDERVRYTVRYANEHSPFYRKWFAAHRIDPASVTCHEDLLELPVIGGGTIREHQPPITDEFGFCSVDKKEVFTIHETSGTSGVPKAFFLTRDDWLRYAEKYSRAFTMEGISPGDRMVICASYGMNVGANTMTLAAHSMGVTVIPTGKCTFPVRVIRSYRPTAIVGSVFKLLRLARRLSEEG</sequence>
<organism evidence="2">
    <name type="scientific">Methanofollis liminatans</name>
    <dbReference type="NCBI Taxonomy" id="2201"/>
    <lineage>
        <taxon>Archaea</taxon>
        <taxon>Methanobacteriati</taxon>
        <taxon>Methanobacteriota</taxon>
        <taxon>Stenosarchaea group</taxon>
        <taxon>Methanomicrobia</taxon>
        <taxon>Methanomicrobiales</taxon>
        <taxon>Methanomicrobiaceae</taxon>
        <taxon>Methanofollis</taxon>
    </lineage>
</organism>
<gene>
    <name evidence="2" type="ORF">ENN52_02795</name>
</gene>
<feature type="non-terminal residue" evidence="2">
    <location>
        <position position="203"/>
    </location>
</feature>
<dbReference type="Proteomes" id="UP000885648">
    <property type="component" value="Unassembled WGS sequence"/>
</dbReference>
<dbReference type="InterPro" id="IPR000873">
    <property type="entry name" value="AMP-dep_synth/lig_dom"/>
</dbReference>
<proteinExistence type="predicted"/>
<name>A0A831LR77_9EURY</name>
<dbReference type="Pfam" id="PF00501">
    <property type="entry name" value="AMP-binding"/>
    <property type="match status" value="1"/>
</dbReference>
<dbReference type="EMBL" id="DSBY01000117">
    <property type="protein sequence ID" value="HDS63056.1"/>
    <property type="molecule type" value="Genomic_DNA"/>
</dbReference>
<comment type="caution">
    <text evidence="2">The sequence shown here is derived from an EMBL/GenBank/DDBJ whole genome shotgun (WGS) entry which is preliminary data.</text>
</comment>
<dbReference type="PANTHER" id="PTHR43845">
    <property type="entry name" value="BLR5969 PROTEIN"/>
    <property type="match status" value="1"/>
</dbReference>
<feature type="domain" description="AMP-dependent synthetase/ligase" evidence="1">
    <location>
        <begin position="87"/>
        <end position="187"/>
    </location>
</feature>
<evidence type="ECO:0000259" key="1">
    <source>
        <dbReference type="Pfam" id="PF00501"/>
    </source>
</evidence>
<dbReference type="SUPFAM" id="SSF56801">
    <property type="entry name" value="Acetyl-CoA synthetase-like"/>
    <property type="match status" value="1"/>
</dbReference>
<protein>
    <submittedName>
        <fullName evidence="2">Coenzyme F390 synthetase</fullName>
    </submittedName>
</protein>
<dbReference type="PANTHER" id="PTHR43845:SF1">
    <property type="entry name" value="BLR5969 PROTEIN"/>
    <property type="match status" value="1"/>
</dbReference>
<evidence type="ECO:0000313" key="2">
    <source>
        <dbReference type="EMBL" id="HDS63056.1"/>
    </source>
</evidence>
<dbReference type="AlphaFoldDB" id="A0A831LR77"/>
<accession>A0A831LR77</accession>
<dbReference type="InterPro" id="IPR042099">
    <property type="entry name" value="ANL_N_sf"/>
</dbReference>
<dbReference type="Gene3D" id="3.40.50.12780">
    <property type="entry name" value="N-terminal domain of ligase-like"/>
    <property type="match status" value="1"/>
</dbReference>
<reference evidence="2" key="1">
    <citation type="journal article" date="2020" name="mSystems">
        <title>Genome- and Community-Level Interaction Insights into Carbon Utilization and Element Cycling Functions of Hydrothermarchaeota in Hydrothermal Sediment.</title>
        <authorList>
            <person name="Zhou Z."/>
            <person name="Liu Y."/>
            <person name="Xu W."/>
            <person name="Pan J."/>
            <person name="Luo Z.H."/>
            <person name="Li M."/>
        </authorList>
    </citation>
    <scope>NUCLEOTIDE SEQUENCE</scope>
    <source>
        <strain evidence="2">SpSt-1183</strain>
    </source>
</reference>